<dbReference type="Gene3D" id="3.30.930.20">
    <property type="entry name" value="Protein of unknown function DUF1054"/>
    <property type="match status" value="1"/>
</dbReference>
<comment type="caution">
    <text evidence="1">The sequence shown here is derived from an EMBL/GenBank/DDBJ whole genome shotgun (WGS) entry which is preliminary data.</text>
</comment>
<dbReference type="EMBL" id="DTMM01000065">
    <property type="protein sequence ID" value="HFT92883.1"/>
    <property type="molecule type" value="Genomic_DNA"/>
</dbReference>
<accession>A0A7C3LUL6</accession>
<dbReference type="Pfam" id="PF06335">
    <property type="entry name" value="DUF1054"/>
    <property type="match status" value="1"/>
</dbReference>
<proteinExistence type="predicted"/>
<sequence length="212" mass="23917">MIQQTVEDLRDYLRPEWVSVFEIPDFSSRMGRIRGEIRPALLKLSGRLAEMLNASGGPRAWYPHVASHMRRRVNPPPETWLALGPNRRGYKAYAHAGVFIGGRGLSVRFVLKDEAMEERQSLGRWIAGESRAFAKWKKNAGDVRDFAQVHDDPLATPPSPEWDPVTFGKRLETLKSASLDIGYLVGSSEPLTDIVRRIRTFDPLYEEAGKGS</sequence>
<reference evidence="1" key="1">
    <citation type="journal article" date="2020" name="mSystems">
        <title>Genome- and Community-Level Interaction Insights into Carbon Utilization and Element Cycling Functions of Hydrothermarchaeota in Hydrothermal Sediment.</title>
        <authorList>
            <person name="Zhou Z."/>
            <person name="Liu Y."/>
            <person name="Xu W."/>
            <person name="Pan J."/>
            <person name="Luo Z.H."/>
            <person name="Li M."/>
        </authorList>
    </citation>
    <scope>NUCLEOTIDE SEQUENCE [LARGE SCALE GENOMIC DNA]</scope>
    <source>
        <strain evidence="1">SpSt-902</strain>
    </source>
</reference>
<name>A0A7C3LUL6_9BACT</name>
<evidence type="ECO:0000313" key="1">
    <source>
        <dbReference type="EMBL" id="HFT92883.1"/>
    </source>
</evidence>
<organism evidence="1">
    <name type="scientific">Leptospirillum ferriphilum</name>
    <dbReference type="NCBI Taxonomy" id="178606"/>
    <lineage>
        <taxon>Bacteria</taxon>
        <taxon>Pseudomonadati</taxon>
        <taxon>Nitrospirota</taxon>
        <taxon>Nitrospiria</taxon>
        <taxon>Nitrospirales</taxon>
        <taxon>Nitrospiraceae</taxon>
        <taxon>Leptospirillum</taxon>
    </lineage>
</organism>
<protein>
    <submittedName>
        <fullName evidence="1">DUF1054 family protein</fullName>
    </submittedName>
</protein>
<dbReference type="InterPro" id="IPR009403">
    <property type="entry name" value="UPF0637"/>
</dbReference>
<dbReference type="InterPro" id="IPR053707">
    <property type="entry name" value="UPF0637_domain_sf"/>
</dbReference>
<dbReference type="AlphaFoldDB" id="A0A7C3LUL6"/>
<gene>
    <name evidence="1" type="ORF">ENX03_02855</name>
</gene>
<dbReference type="SUPFAM" id="SSF142913">
    <property type="entry name" value="YktB/PF0168-like"/>
    <property type="match status" value="1"/>
</dbReference>